<feature type="domain" description="Peptidase S53" evidence="18">
    <location>
        <begin position="235"/>
        <end position="621"/>
    </location>
</feature>
<evidence type="ECO:0000256" key="8">
    <source>
        <dbReference type="ARBA" id="ARBA00022729"/>
    </source>
</evidence>
<gene>
    <name evidence="19" type="ORF">EV356DRAFT_505918</name>
</gene>
<evidence type="ECO:0000256" key="13">
    <source>
        <dbReference type="ARBA" id="ARBA00023145"/>
    </source>
</evidence>
<dbReference type="GO" id="GO:0046872">
    <property type="term" value="F:metal ion binding"/>
    <property type="evidence" value="ECO:0007669"/>
    <property type="project" value="UniProtKB-UniRule"/>
</dbReference>
<dbReference type="SUPFAM" id="SSF52743">
    <property type="entry name" value="Subtilisin-like"/>
    <property type="match status" value="1"/>
</dbReference>
<dbReference type="PANTHER" id="PTHR14218:SF39">
    <property type="entry name" value="PEPTIDASE S53 DOMAIN-CONTAINING PROTEIN"/>
    <property type="match status" value="1"/>
</dbReference>
<keyword evidence="10 15" id="KW-0720">Serine protease</keyword>
<evidence type="ECO:0000256" key="12">
    <source>
        <dbReference type="ARBA" id="ARBA00023026"/>
    </source>
</evidence>
<dbReference type="Proteomes" id="UP000800092">
    <property type="component" value="Unassembled WGS sequence"/>
</dbReference>
<evidence type="ECO:0000256" key="11">
    <source>
        <dbReference type="ARBA" id="ARBA00022837"/>
    </source>
</evidence>
<dbReference type="GO" id="GO:0004252">
    <property type="term" value="F:serine-type endopeptidase activity"/>
    <property type="evidence" value="ECO:0007669"/>
    <property type="project" value="UniProtKB-UniRule"/>
</dbReference>
<dbReference type="InterPro" id="IPR023828">
    <property type="entry name" value="Peptidase_S8_Ser-AS"/>
</dbReference>
<dbReference type="PROSITE" id="PS00138">
    <property type="entry name" value="SUBTILASE_SER"/>
    <property type="match status" value="1"/>
</dbReference>
<dbReference type="GO" id="GO:0005576">
    <property type="term" value="C:extracellular region"/>
    <property type="evidence" value="ECO:0007669"/>
    <property type="project" value="UniProtKB-SubCell"/>
</dbReference>
<sequence length="628" mass="67224">MWALGLLSLAVLGDVACGKPVYTGDKVQSRTPYAVKDSYDVPAKWTREGPAPEDHHITLSIGLKQSRFGDLEKQLMEVSDPDHPRYGQHLTPEEVSKYIRPTEEASDDVHEWLSDNGVDLDTLSHTQAGDWITVRLPVKQVEQLLDTEYSVYKHDEDGTRMVRAPEWSLPRHLHGHVDAIQPTNSFSRPSKLSKPNMKRSSTLKPVSKAEGALRVPLGTPGVQHPTVSQVCNTSLVTPLCLRTLYGTVDYVPQVPGQNQIALCNYLNETNNRSDVSIFLQNFRPDAAGAGQQFTIDIIANGQNQQTPLSATQLGNGQDIEGNLDAETILGISYPTPLTAYNTGGSPDFIPDVNTPTDTNEPYLTWITFVEGQSSVPQVISTSYDDDEQTVPPSFAARVCQEFAKFGVQGHTLLFASGDSGVGPTGGCTSNNGTNATAFIPEFPSTCPYITSVGATKNFAPEVAAFDSSNNFASGGGFSNYFARPYYQNTTVPQYIASLNGEYAGLFNASGRGYPDISAQGQRFAVVYDGEVISVDGTSAATPAASAVLSLVNDALIAAGKSPLGFFNPLLYKTAYAGFNDITSGSAIGCGTNGFAAKAGWDPVTGFGTPNFPKILSILGVPTNSSSTT</sequence>
<keyword evidence="9 15" id="KW-0378">Hydrolase</keyword>
<keyword evidence="12" id="KW-0843">Virulence</keyword>
<evidence type="ECO:0000256" key="9">
    <source>
        <dbReference type="ARBA" id="ARBA00022801"/>
    </source>
</evidence>
<evidence type="ECO:0000256" key="3">
    <source>
        <dbReference type="ARBA" id="ARBA00004239"/>
    </source>
</evidence>
<evidence type="ECO:0000256" key="17">
    <source>
        <dbReference type="SAM" id="SignalP"/>
    </source>
</evidence>
<dbReference type="PANTHER" id="PTHR14218">
    <property type="entry name" value="PROTEASE S8 TRIPEPTIDYL PEPTIDASE I CLN2"/>
    <property type="match status" value="1"/>
</dbReference>
<dbReference type="SMART" id="SM00944">
    <property type="entry name" value="Pro-kuma_activ"/>
    <property type="match status" value="1"/>
</dbReference>
<keyword evidence="7 15" id="KW-0479">Metal-binding</keyword>
<feature type="active site" description="Charge relay system" evidence="15">
    <location>
        <position position="324"/>
    </location>
</feature>
<dbReference type="InterPro" id="IPR000209">
    <property type="entry name" value="Peptidase_S8/S53_dom"/>
</dbReference>
<keyword evidence="11 15" id="KW-0106">Calcium</keyword>
<organism evidence="19 20">
    <name type="scientific">Viridothelium virens</name>
    <name type="common">Speckled blister lichen</name>
    <name type="synonym">Trypethelium virens</name>
    <dbReference type="NCBI Taxonomy" id="1048519"/>
    <lineage>
        <taxon>Eukaryota</taxon>
        <taxon>Fungi</taxon>
        <taxon>Dikarya</taxon>
        <taxon>Ascomycota</taxon>
        <taxon>Pezizomycotina</taxon>
        <taxon>Dothideomycetes</taxon>
        <taxon>Dothideomycetes incertae sedis</taxon>
        <taxon>Trypetheliales</taxon>
        <taxon>Trypetheliaceae</taxon>
        <taxon>Viridothelium</taxon>
    </lineage>
</organism>
<dbReference type="InterPro" id="IPR050819">
    <property type="entry name" value="Tripeptidyl-peptidase_I"/>
</dbReference>
<evidence type="ECO:0000256" key="2">
    <source>
        <dbReference type="ARBA" id="ARBA00002451"/>
    </source>
</evidence>
<feature type="signal peptide" evidence="17">
    <location>
        <begin position="1"/>
        <end position="18"/>
    </location>
</feature>
<dbReference type="FunFam" id="3.40.50.200:FF:000015">
    <property type="entry name" value="Tripeptidyl peptidase A"/>
    <property type="match status" value="1"/>
</dbReference>
<accession>A0A6A6HMD3</accession>
<feature type="binding site" evidence="15">
    <location>
        <position position="581"/>
    </location>
    <ligand>
        <name>Ca(2+)</name>
        <dbReference type="ChEBI" id="CHEBI:29108"/>
    </ligand>
</feature>
<feature type="binding site" evidence="15">
    <location>
        <position position="580"/>
    </location>
    <ligand>
        <name>Ca(2+)</name>
        <dbReference type="ChEBI" id="CHEBI:29108"/>
    </ligand>
</feature>
<comment type="subcellular location">
    <subcellularLocation>
        <location evidence="3">Secreted</location>
        <location evidence="3">Extracellular space</location>
    </subcellularLocation>
</comment>
<evidence type="ECO:0000256" key="7">
    <source>
        <dbReference type="ARBA" id="ARBA00022723"/>
    </source>
</evidence>
<keyword evidence="20" id="KW-1185">Reference proteome</keyword>
<comment type="catalytic activity">
    <reaction evidence="1">
        <text>Release of an N-terminal tripeptide from a polypeptide.</text>
        <dbReference type="EC" id="3.4.14.10"/>
    </reaction>
</comment>
<feature type="active site" description="Charge relay system" evidence="15">
    <location>
        <position position="320"/>
    </location>
</feature>
<feature type="binding site" evidence="15">
    <location>
        <position position="601"/>
    </location>
    <ligand>
        <name>Ca(2+)</name>
        <dbReference type="ChEBI" id="CHEBI:29108"/>
    </ligand>
</feature>
<keyword evidence="8 17" id="KW-0732">Signal</keyword>
<dbReference type="InterPro" id="IPR030400">
    <property type="entry name" value="Sedolisin_dom"/>
</dbReference>
<dbReference type="InterPro" id="IPR036852">
    <property type="entry name" value="Peptidase_S8/S53_dom_sf"/>
</dbReference>
<feature type="compositionally biased region" description="Polar residues" evidence="16">
    <location>
        <begin position="181"/>
        <end position="190"/>
    </location>
</feature>
<proteinExistence type="predicted"/>
<dbReference type="Pfam" id="PF00082">
    <property type="entry name" value="Peptidase_S8"/>
    <property type="match status" value="1"/>
</dbReference>
<evidence type="ECO:0000259" key="18">
    <source>
        <dbReference type="PROSITE" id="PS51695"/>
    </source>
</evidence>
<evidence type="ECO:0000256" key="5">
    <source>
        <dbReference type="ARBA" id="ARBA00022525"/>
    </source>
</evidence>
<keyword evidence="13" id="KW-0865">Zymogen</keyword>
<evidence type="ECO:0000256" key="4">
    <source>
        <dbReference type="ARBA" id="ARBA00012462"/>
    </source>
</evidence>
<reference evidence="19" key="1">
    <citation type="journal article" date="2020" name="Stud. Mycol.">
        <title>101 Dothideomycetes genomes: a test case for predicting lifestyles and emergence of pathogens.</title>
        <authorList>
            <person name="Haridas S."/>
            <person name="Albert R."/>
            <person name="Binder M."/>
            <person name="Bloem J."/>
            <person name="Labutti K."/>
            <person name="Salamov A."/>
            <person name="Andreopoulos B."/>
            <person name="Baker S."/>
            <person name="Barry K."/>
            <person name="Bills G."/>
            <person name="Bluhm B."/>
            <person name="Cannon C."/>
            <person name="Castanera R."/>
            <person name="Culley D."/>
            <person name="Daum C."/>
            <person name="Ezra D."/>
            <person name="Gonzalez J."/>
            <person name="Henrissat B."/>
            <person name="Kuo A."/>
            <person name="Liang C."/>
            <person name="Lipzen A."/>
            <person name="Lutzoni F."/>
            <person name="Magnuson J."/>
            <person name="Mondo S."/>
            <person name="Nolan M."/>
            <person name="Ohm R."/>
            <person name="Pangilinan J."/>
            <person name="Park H.-J."/>
            <person name="Ramirez L."/>
            <person name="Alfaro M."/>
            <person name="Sun H."/>
            <person name="Tritt A."/>
            <person name="Yoshinaga Y."/>
            <person name="Zwiers L.-H."/>
            <person name="Turgeon B."/>
            <person name="Goodwin S."/>
            <person name="Spatafora J."/>
            <person name="Crous P."/>
            <person name="Grigoriev I."/>
        </authorList>
    </citation>
    <scope>NUCLEOTIDE SEQUENCE</scope>
    <source>
        <strain evidence="19">Tuck. ex Michener</strain>
    </source>
</reference>
<evidence type="ECO:0000256" key="16">
    <source>
        <dbReference type="SAM" id="MobiDB-lite"/>
    </source>
</evidence>
<dbReference type="InterPro" id="IPR015366">
    <property type="entry name" value="S53_propep"/>
</dbReference>
<name>A0A6A6HMD3_VIRVR</name>
<dbReference type="EC" id="3.4.14.10" evidence="4"/>
<feature type="active site" description="Charge relay system" evidence="15">
    <location>
        <position position="538"/>
    </location>
</feature>
<dbReference type="Pfam" id="PF09286">
    <property type="entry name" value="Pro-kuma_activ"/>
    <property type="match status" value="1"/>
</dbReference>
<feature type="chain" id="PRO_5025634565" description="tripeptidyl-peptidase II" evidence="17">
    <location>
        <begin position="19"/>
        <end position="628"/>
    </location>
</feature>
<keyword evidence="14" id="KW-0325">Glycoprotein</keyword>
<comment type="function">
    <text evidence="2">Secreted tripeptidyl-peptidase which degrades proteins at acidic pHs and is involved in virulence.</text>
</comment>
<evidence type="ECO:0000313" key="19">
    <source>
        <dbReference type="EMBL" id="KAF2238600.1"/>
    </source>
</evidence>
<evidence type="ECO:0000256" key="6">
    <source>
        <dbReference type="ARBA" id="ARBA00022670"/>
    </source>
</evidence>
<dbReference type="OrthoDB" id="409122at2759"/>
<dbReference type="SUPFAM" id="SSF54897">
    <property type="entry name" value="Protease propeptides/inhibitors"/>
    <property type="match status" value="1"/>
</dbReference>
<dbReference type="EMBL" id="ML991775">
    <property type="protein sequence ID" value="KAF2238600.1"/>
    <property type="molecule type" value="Genomic_DNA"/>
</dbReference>
<dbReference type="PROSITE" id="PS51695">
    <property type="entry name" value="SEDOLISIN"/>
    <property type="match status" value="1"/>
</dbReference>
<evidence type="ECO:0000256" key="1">
    <source>
        <dbReference type="ARBA" id="ARBA00001910"/>
    </source>
</evidence>
<feature type="region of interest" description="Disordered" evidence="16">
    <location>
        <begin position="180"/>
        <end position="205"/>
    </location>
</feature>
<dbReference type="CDD" id="cd04056">
    <property type="entry name" value="Peptidases_S53"/>
    <property type="match status" value="1"/>
</dbReference>
<evidence type="ECO:0000256" key="10">
    <source>
        <dbReference type="ARBA" id="ARBA00022825"/>
    </source>
</evidence>
<dbReference type="GO" id="GO:0008240">
    <property type="term" value="F:tripeptidyl-peptidase activity"/>
    <property type="evidence" value="ECO:0007669"/>
    <property type="project" value="UniProtKB-EC"/>
</dbReference>
<dbReference type="AlphaFoldDB" id="A0A6A6HMD3"/>
<dbReference type="Gene3D" id="3.40.50.200">
    <property type="entry name" value="Peptidase S8/S53 domain"/>
    <property type="match status" value="1"/>
</dbReference>
<dbReference type="GO" id="GO:0006508">
    <property type="term" value="P:proteolysis"/>
    <property type="evidence" value="ECO:0007669"/>
    <property type="project" value="UniProtKB-KW"/>
</dbReference>
<feature type="binding site" evidence="15">
    <location>
        <position position="599"/>
    </location>
    <ligand>
        <name>Ca(2+)</name>
        <dbReference type="ChEBI" id="CHEBI:29108"/>
    </ligand>
</feature>
<comment type="cofactor">
    <cofactor evidence="15">
        <name>Ca(2+)</name>
        <dbReference type="ChEBI" id="CHEBI:29108"/>
    </cofactor>
    <text evidence="15">Binds 1 Ca(2+) ion per subunit.</text>
</comment>
<evidence type="ECO:0000313" key="20">
    <source>
        <dbReference type="Proteomes" id="UP000800092"/>
    </source>
</evidence>
<keyword evidence="5" id="KW-0964">Secreted</keyword>
<evidence type="ECO:0000256" key="15">
    <source>
        <dbReference type="PROSITE-ProRule" id="PRU01032"/>
    </source>
</evidence>
<dbReference type="CDD" id="cd11377">
    <property type="entry name" value="Pro-peptidase_S53"/>
    <property type="match status" value="1"/>
</dbReference>
<protein>
    <recommendedName>
        <fullName evidence="4">tripeptidyl-peptidase II</fullName>
        <ecNumber evidence="4">3.4.14.10</ecNumber>
    </recommendedName>
</protein>
<evidence type="ECO:0000256" key="14">
    <source>
        <dbReference type="ARBA" id="ARBA00023180"/>
    </source>
</evidence>
<keyword evidence="6 15" id="KW-0645">Protease</keyword>